<keyword evidence="3" id="KW-1185">Reference proteome</keyword>
<organism evidence="2 3">
    <name type="scientific">Allosaccharopolyspora coralli</name>
    <dbReference type="NCBI Taxonomy" id="2665642"/>
    <lineage>
        <taxon>Bacteria</taxon>
        <taxon>Bacillati</taxon>
        <taxon>Actinomycetota</taxon>
        <taxon>Actinomycetes</taxon>
        <taxon>Pseudonocardiales</taxon>
        <taxon>Pseudonocardiaceae</taxon>
        <taxon>Allosaccharopolyspora</taxon>
    </lineage>
</organism>
<evidence type="ECO:0000259" key="1">
    <source>
        <dbReference type="Pfam" id="PF00561"/>
    </source>
</evidence>
<dbReference type="InterPro" id="IPR000073">
    <property type="entry name" value="AB_hydrolase_1"/>
</dbReference>
<reference evidence="3" key="1">
    <citation type="submission" date="2019-11" db="EMBL/GenBank/DDBJ databases">
        <title>The complete genome sequence of Saccharopolyspora sp. E2A.</title>
        <authorList>
            <person name="Zhang G."/>
        </authorList>
    </citation>
    <scope>NUCLEOTIDE SEQUENCE [LARGE SCALE GENOMIC DNA]</scope>
    <source>
        <strain evidence="3">E2A</strain>
    </source>
</reference>
<name>A0A5Q3Q693_9PSEU</name>
<dbReference type="Pfam" id="PF00561">
    <property type="entry name" value="Abhydrolase_1"/>
    <property type="match status" value="1"/>
</dbReference>
<keyword evidence="2" id="KW-0378">Hydrolase</keyword>
<dbReference type="Proteomes" id="UP000371041">
    <property type="component" value="Chromosome"/>
</dbReference>
<protein>
    <submittedName>
        <fullName evidence="2">Alpha/beta fold hydrolase</fullName>
    </submittedName>
</protein>
<dbReference type="KEGG" id="sace:GIY23_11090"/>
<evidence type="ECO:0000313" key="2">
    <source>
        <dbReference type="EMBL" id="QGK69992.1"/>
    </source>
</evidence>
<dbReference type="EMBL" id="CP045929">
    <property type="protein sequence ID" value="QGK69992.1"/>
    <property type="molecule type" value="Genomic_DNA"/>
</dbReference>
<dbReference type="PANTHER" id="PTHR45763:SF46">
    <property type="entry name" value="AB HYDROLASE-1 DOMAIN-CONTAINING PROTEIN"/>
    <property type="match status" value="1"/>
</dbReference>
<evidence type="ECO:0000313" key="3">
    <source>
        <dbReference type="Proteomes" id="UP000371041"/>
    </source>
</evidence>
<accession>A0A5Q3Q693</accession>
<dbReference type="SUPFAM" id="SSF53474">
    <property type="entry name" value="alpha/beta-Hydrolases"/>
    <property type="match status" value="1"/>
</dbReference>
<dbReference type="AlphaFoldDB" id="A0A5Q3Q693"/>
<proteinExistence type="predicted"/>
<feature type="domain" description="AB hydrolase-1" evidence="1">
    <location>
        <begin position="114"/>
        <end position="332"/>
    </location>
</feature>
<dbReference type="GO" id="GO:0016787">
    <property type="term" value="F:hydrolase activity"/>
    <property type="evidence" value="ECO:0007669"/>
    <property type="project" value="UniProtKB-KW"/>
</dbReference>
<sequence>MWSSAVSMVEPRTSSRVGPHELCPVRYRPRVYPRLSASTVERSPTAKPVEPRLMRAHHRSMARAQRDSITLQDGRRLAWHEFGAPDGVPCVYTPGTPASGLAGGLYHAPAREADVRWISVDKPGCGHSDRDPHRSLPGYAADIAELLDHLGFERVVAAGESGGGPHTLAVAHCIPDRLHATVVVAGLGPAQDPSVRAGMKRDNRVLITLAQRAPWLLRLQMRMLARQVRTRPQRWAESMRGRLPDPDQRAWPLVAHLLVPAAREALQDGGRSAADELVMFTRPWGFDLADVATPVHLWHGTEDANVPIAVAEAMRDALPHVDTRFVDGEGHSLGALVRDDLAALVRDVTP</sequence>
<gene>
    <name evidence="2" type="ORF">GIY23_11090</name>
</gene>
<dbReference type="Gene3D" id="3.40.50.1820">
    <property type="entry name" value="alpha/beta hydrolase"/>
    <property type="match status" value="1"/>
</dbReference>
<dbReference type="PANTHER" id="PTHR45763">
    <property type="entry name" value="HYDROLASE, ALPHA/BETA FOLD FAMILY PROTEIN, EXPRESSED-RELATED"/>
    <property type="match status" value="1"/>
</dbReference>
<dbReference type="InterPro" id="IPR029058">
    <property type="entry name" value="AB_hydrolase_fold"/>
</dbReference>